<evidence type="ECO:0000256" key="10">
    <source>
        <dbReference type="ARBA" id="ARBA00023114"/>
    </source>
</evidence>
<dbReference type="Proteomes" id="UP000297753">
    <property type="component" value="Unassembled WGS sequence"/>
</dbReference>
<feature type="region of interest" description="Disordered" evidence="15">
    <location>
        <begin position="58"/>
        <end position="93"/>
    </location>
</feature>
<evidence type="ECO:0000256" key="15">
    <source>
        <dbReference type="SAM" id="MobiDB-lite"/>
    </source>
</evidence>
<dbReference type="InterPro" id="IPR019554">
    <property type="entry name" value="Soluble_ligand-bd"/>
</dbReference>
<evidence type="ECO:0000256" key="5">
    <source>
        <dbReference type="ARBA" id="ARBA00022597"/>
    </source>
</evidence>
<feature type="domain" description="SLBB" evidence="19">
    <location>
        <begin position="200"/>
        <end position="277"/>
    </location>
</feature>
<keyword evidence="21" id="KW-1185">Reference proteome</keyword>
<evidence type="ECO:0000256" key="8">
    <source>
        <dbReference type="ARBA" id="ARBA00023047"/>
    </source>
</evidence>
<evidence type="ECO:0000256" key="3">
    <source>
        <dbReference type="ARBA" id="ARBA00022448"/>
    </source>
</evidence>
<evidence type="ECO:0000256" key="14">
    <source>
        <dbReference type="ARBA" id="ARBA00023288"/>
    </source>
</evidence>
<keyword evidence="12" id="KW-0564">Palmitate</keyword>
<dbReference type="InterPro" id="IPR003715">
    <property type="entry name" value="Poly_export_N"/>
</dbReference>
<evidence type="ECO:0000256" key="16">
    <source>
        <dbReference type="SAM" id="SignalP"/>
    </source>
</evidence>
<evidence type="ECO:0000259" key="17">
    <source>
        <dbReference type="Pfam" id="PF02563"/>
    </source>
</evidence>
<feature type="chain" id="PRO_5021330646" evidence="16">
    <location>
        <begin position="26"/>
        <end position="872"/>
    </location>
</feature>
<protein>
    <submittedName>
        <fullName evidence="20">Sugar transporter</fullName>
    </submittedName>
</protein>
<evidence type="ECO:0000256" key="9">
    <source>
        <dbReference type="ARBA" id="ARBA00023065"/>
    </source>
</evidence>
<dbReference type="GO" id="GO:0046930">
    <property type="term" value="C:pore complex"/>
    <property type="evidence" value="ECO:0007669"/>
    <property type="project" value="UniProtKB-KW"/>
</dbReference>
<keyword evidence="3" id="KW-0813">Transport</keyword>
<feature type="domain" description="Soluble ligand binding" evidence="18">
    <location>
        <begin position="768"/>
        <end position="817"/>
    </location>
</feature>
<evidence type="ECO:0000256" key="13">
    <source>
        <dbReference type="ARBA" id="ARBA00023237"/>
    </source>
</evidence>
<feature type="domain" description="Soluble ligand binding" evidence="18">
    <location>
        <begin position="285"/>
        <end position="330"/>
    </location>
</feature>
<evidence type="ECO:0000256" key="12">
    <source>
        <dbReference type="ARBA" id="ARBA00023139"/>
    </source>
</evidence>
<dbReference type="GO" id="GO:0015159">
    <property type="term" value="F:polysaccharide transmembrane transporter activity"/>
    <property type="evidence" value="ECO:0007669"/>
    <property type="project" value="InterPro"/>
</dbReference>
<keyword evidence="4" id="KW-1134">Transmembrane beta strand</keyword>
<reference evidence="20 21" key="1">
    <citation type="submission" date="2019-01" db="EMBL/GenBank/DDBJ databases">
        <title>Vibrio BEI176 sp. nov, a marine bacterium isolated from China: eastern marignal seas.</title>
        <authorList>
            <person name="Li B."/>
        </authorList>
    </citation>
    <scope>NUCLEOTIDE SEQUENCE [LARGE SCALE GENOMIC DNA]</scope>
    <source>
        <strain evidence="20 21">BEI176</strain>
    </source>
</reference>
<proteinExistence type="inferred from homology"/>
<feature type="signal peptide" evidence="16">
    <location>
        <begin position="1"/>
        <end position="25"/>
    </location>
</feature>
<gene>
    <name evidence="20" type="ORF">ELS82_17160</name>
</gene>
<evidence type="ECO:0000313" key="20">
    <source>
        <dbReference type="EMBL" id="TFH90423.1"/>
    </source>
</evidence>
<dbReference type="AlphaFoldDB" id="A0A4Y8WCS8"/>
<dbReference type="Pfam" id="PF10531">
    <property type="entry name" value="SLBB"/>
    <property type="match status" value="4"/>
</dbReference>
<evidence type="ECO:0000256" key="7">
    <source>
        <dbReference type="ARBA" id="ARBA00022729"/>
    </source>
</evidence>
<comment type="caution">
    <text evidence="20">The sequence shown here is derived from an EMBL/GenBank/DDBJ whole genome shotgun (WGS) entry which is preliminary data.</text>
</comment>
<dbReference type="GO" id="GO:0006811">
    <property type="term" value="P:monoatomic ion transport"/>
    <property type="evidence" value="ECO:0007669"/>
    <property type="project" value="UniProtKB-KW"/>
</dbReference>
<keyword evidence="11" id="KW-0472">Membrane</keyword>
<keyword evidence="13" id="KW-0998">Cell outer membrane</keyword>
<keyword evidence="5 20" id="KW-0762">Sugar transport</keyword>
<evidence type="ECO:0000256" key="11">
    <source>
        <dbReference type="ARBA" id="ARBA00023136"/>
    </source>
</evidence>
<keyword evidence="14" id="KW-0449">Lipoprotein</keyword>
<evidence type="ECO:0000256" key="2">
    <source>
        <dbReference type="ARBA" id="ARBA00009450"/>
    </source>
</evidence>
<evidence type="ECO:0000256" key="6">
    <source>
        <dbReference type="ARBA" id="ARBA00022692"/>
    </source>
</evidence>
<organism evidence="20 21">
    <name type="scientific">Vibrio ouci</name>
    <dbReference type="NCBI Taxonomy" id="2499078"/>
    <lineage>
        <taxon>Bacteria</taxon>
        <taxon>Pseudomonadati</taxon>
        <taxon>Pseudomonadota</taxon>
        <taxon>Gammaproteobacteria</taxon>
        <taxon>Vibrionales</taxon>
        <taxon>Vibrionaceae</taxon>
        <taxon>Vibrio</taxon>
    </lineage>
</organism>
<dbReference type="Pfam" id="PF22461">
    <property type="entry name" value="SLBB_2"/>
    <property type="match status" value="1"/>
</dbReference>
<keyword evidence="9" id="KW-0406">Ion transport</keyword>
<keyword evidence="8" id="KW-0625">Polysaccharide transport</keyword>
<accession>A0A4Y8WCS8</accession>
<comment type="similarity">
    <text evidence="2">Belongs to the BexD/CtrA/VexA family.</text>
</comment>
<dbReference type="OrthoDB" id="9808948at2"/>
<keyword evidence="6" id="KW-0812">Transmembrane</keyword>
<comment type="subcellular location">
    <subcellularLocation>
        <location evidence="1">Cell outer membrane</location>
        <topology evidence="1">Multi-pass membrane protein</topology>
    </subcellularLocation>
</comment>
<dbReference type="InterPro" id="IPR054765">
    <property type="entry name" value="SLBB_dom"/>
</dbReference>
<evidence type="ECO:0000256" key="4">
    <source>
        <dbReference type="ARBA" id="ARBA00022452"/>
    </source>
</evidence>
<dbReference type="EMBL" id="SATR01000029">
    <property type="protein sequence ID" value="TFH90423.1"/>
    <property type="molecule type" value="Genomic_DNA"/>
</dbReference>
<dbReference type="Gene3D" id="3.10.560.10">
    <property type="entry name" value="Outer membrane lipoprotein wza domain like"/>
    <property type="match status" value="6"/>
</dbReference>
<dbReference type="GO" id="GO:0015288">
    <property type="term" value="F:porin activity"/>
    <property type="evidence" value="ECO:0007669"/>
    <property type="project" value="UniProtKB-KW"/>
</dbReference>
<dbReference type="PANTHER" id="PTHR33619">
    <property type="entry name" value="POLYSACCHARIDE EXPORT PROTEIN GFCE-RELATED"/>
    <property type="match status" value="1"/>
</dbReference>
<name>A0A4Y8WCS8_9VIBR</name>
<evidence type="ECO:0000259" key="19">
    <source>
        <dbReference type="Pfam" id="PF22461"/>
    </source>
</evidence>
<feature type="domain" description="Soluble ligand binding" evidence="18">
    <location>
        <begin position="637"/>
        <end position="669"/>
    </location>
</feature>
<keyword evidence="10" id="KW-0626">Porin</keyword>
<dbReference type="Pfam" id="PF02563">
    <property type="entry name" value="Poly_export"/>
    <property type="match status" value="1"/>
</dbReference>
<dbReference type="GO" id="GO:0009279">
    <property type="term" value="C:cell outer membrane"/>
    <property type="evidence" value="ECO:0007669"/>
    <property type="project" value="UniProtKB-SubCell"/>
</dbReference>
<dbReference type="InterPro" id="IPR049712">
    <property type="entry name" value="Poly_export"/>
</dbReference>
<keyword evidence="7 16" id="KW-0732">Signal</keyword>
<sequence>MTPSISKSKLILLSFLLLTSTQVMAATPTQAQIEQFQSLPAAQQEMLAKQMGVDLTAIAGSDRPQNQSTAVTEAPKAKRATELQGPQEKSESHENELPFFGYDVFAGEALDFTPIDNLPVPIDYQIAPGDEIRVQLFGKTYHDYKLKVDRDGKINIPKFGPEYVAGQTFGELKLYIDSLIKRKAIGVDAVVSLSEIRTMQVFITGDVSKPGAYNVNGLTSLSQALIASGGIKQTGSLRNIQVKRMGNTVTRFDAYDMLIEGNSSNDVRLQAGDTIFVPLKKLSATIRGEVRRPAHYELKGTTTIDDLLNISGGPVATASLSKVNIQRQSPQGIKQLTIDLASDKSRKFRIQAGDEVTLFPASLEIKNAIALRGEFVNQGAFEFKANSRITDVIRKKDLKENADLNYGLIVRETNVHRDIDILQFNLAKALQEPESSSNLKLRKSDQIFIFDNGLDLEYWYRKREANKKSVSESLGLKGVEVLDEDTGALTVTEQEKRLSTADADSYAIADNIRLSSREVLLKPIIERLKAQAALKKSARIVEISGAVKFPGVYPLANNATFSQVIEAAGGFSEQAYLYNAELSRTEKTKHDFAVKHFNFSPQDVLQGAEELSIAPLDHLIIKTQPNWQRDYAIELQGEVVFPGTYTFQRGETLQDVIERAGGLTKYAYPQGAVFSRESLKRQEEERLKLLNLQLKQEISNLALRRQSSSARYTTSPSEALSIADALASTKAMGRLVINLPQALAGNKSSDLMLEKGDKLYIPAEQPIISVIGEVQFASNHTYQPGMSIEEYVQSAGGTKKQADTDRVYIVRADGSVMLPNSSFWFSRKSQPLEPGDTIIVPLDTDYLDGLSTLTSATQILYQIGVAWSAIKN</sequence>
<feature type="domain" description="Polysaccharide export protein N-terminal" evidence="17">
    <location>
        <begin position="120"/>
        <end position="182"/>
    </location>
</feature>
<feature type="domain" description="Soluble ligand binding" evidence="18">
    <location>
        <begin position="540"/>
        <end position="584"/>
    </location>
</feature>
<evidence type="ECO:0000259" key="18">
    <source>
        <dbReference type="Pfam" id="PF10531"/>
    </source>
</evidence>
<evidence type="ECO:0000256" key="1">
    <source>
        <dbReference type="ARBA" id="ARBA00004571"/>
    </source>
</evidence>
<dbReference type="PANTHER" id="PTHR33619:SF3">
    <property type="entry name" value="POLYSACCHARIDE EXPORT PROTEIN GFCE-RELATED"/>
    <property type="match status" value="1"/>
</dbReference>
<evidence type="ECO:0000313" key="21">
    <source>
        <dbReference type="Proteomes" id="UP000297753"/>
    </source>
</evidence>